<proteinExistence type="predicted"/>
<name>V6LWG2_9EUKA</name>
<protein>
    <submittedName>
        <fullName evidence="1">Uncharacterized protein</fullName>
    </submittedName>
</protein>
<dbReference type="EMBL" id="KI545973">
    <property type="protein sequence ID" value="EST48905.1"/>
    <property type="molecule type" value="Genomic_DNA"/>
</dbReference>
<accession>V6LWG2</accession>
<reference evidence="1" key="1">
    <citation type="journal article" date="2014" name="PLoS Genet.">
        <title>The Genome of Spironucleus salmonicida Highlights a Fish Pathogen Adapted to Fluctuating Environments.</title>
        <authorList>
            <person name="Xu F."/>
            <person name="Jerlstrom-Hultqvist J."/>
            <person name="Einarsson E."/>
            <person name="Astvaldsson A."/>
            <person name="Svard S.G."/>
            <person name="Andersson J.O."/>
        </authorList>
    </citation>
    <scope>NUCLEOTIDE SEQUENCE</scope>
</reference>
<gene>
    <name evidence="1" type="ORF">SS50377_10849</name>
</gene>
<dbReference type="AlphaFoldDB" id="V6LWG2"/>
<sequence length="121" mass="14035">MTTPSHCRNTLSKWSGHIRTGCWVQEKITDRRFFACGHSEFSWARRSISCLLLEDITWGSSAQARGQANFQQFSIHLTEVPTWKQRDSLVGACSPPLRVIRRGVIQCILYIHRKGWQRHQP</sequence>
<evidence type="ECO:0000313" key="1">
    <source>
        <dbReference type="EMBL" id="EST48905.1"/>
    </source>
</evidence>
<organism evidence="1">
    <name type="scientific">Spironucleus salmonicida</name>
    <dbReference type="NCBI Taxonomy" id="348837"/>
    <lineage>
        <taxon>Eukaryota</taxon>
        <taxon>Metamonada</taxon>
        <taxon>Diplomonadida</taxon>
        <taxon>Hexamitidae</taxon>
        <taxon>Hexamitinae</taxon>
        <taxon>Spironucleus</taxon>
    </lineage>
</organism>